<gene>
    <name evidence="1" type="ORF">DHETER_LOCUS13458</name>
</gene>
<evidence type="ECO:0000313" key="2">
    <source>
        <dbReference type="Proteomes" id="UP000789702"/>
    </source>
</evidence>
<evidence type="ECO:0000313" key="1">
    <source>
        <dbReference type="EMBL" id="CAG8731261.1"/>
    </source>
</evidence>
<dbReference type="EMBL" id="CAJVPU010036902">
    <property type="protein sequence ID" value="CAG8731261.1"/>
    <property type="molecule type" value="Genomic_DNA"/>
</dbReference>
<reference evidence="1" key="1">
    <citation type="submission" date="2021-06" db="EMBL/GenBank/DDBJ databases">
        <authorList>
            <person name="Kallberg Y."/>
            <person name="Tangrot J."/>
            <person name="Rosling A."/>
        </authorList>
    </citation>
    <scope>NUCLEOTIDE SEQUENCE</scope>
    <source>
        <strain evidence="1">IL203A</strain>
    </source>
</reference>
<dbReference type="Proteomes" id="UP000789702">
    <property type="component" value="Unassembled WGS sequence"/>
</dbReference>
<comment type="caution">
    <text evidence="1">The sequence shown here is derived from an EMBL/GenBank/DDBJ whole genome shotgun (WGS) entry which is preliminary data.</text>
</comment>
<name>A0ACA9Q360_9GLOM</name>
<feature type="non-terminal residue" evidence="1">
    <location>
        <position position="1"/>
    </location>
</feature>
<proteinExistence type="predicted"/>
<organism evidence="1 2">
    <name type="scientific">Dentiscutata heterogama</name>
    <dbReference type="NCBI Taxonomy" id="1316150"/>
    <lineage>
        <taxon>Eukaryota</taxon>
        <taxon>Fungi</taxon>
        <taxon>Fungi incertae sedis</taxon>
        <taxon>Mucoromycota</taxon>
        <taxon>Glomeromycotina</taxon>
        <taxon>Glomeromycetes</taxon>
        <taxon>Diversisporales</taxon>
        <taxon>Gigasporaceae</taxon>
        <taxon>Dentiscutata</taxon>
    </lineage>
</organism>
<sequence>WLLKHNSMHMLSSSLSPDIAINKALYMLEEKYKNLNDCGSKATFLNKINTLIDEEIVTPKASLCIENRG</sequence>
<protein>
    <submittedName>
        <fullName evidence="1">4377_t:CDS:1</fullName>
    </submittedName>
</protein>
<keyword evidence="2" id="KW-1185">Reference proteome</keyword>
<accession>A0ACA9Q360</accession>